<keyword evidence="2" id="KW-0812">Transmembrane</keyword>
<protein>
    <submittedName>
        <fullName evidence="4">TPM domain-containing protein</fullName>
    </submittedName>
</protein>
<gene>
    <name evidence="4" type="ORF">P7D85_21320</name>
</gene>
<feature type="transmembrane region" description="Helical" evidence="2">
    <location>
        <begin position="181"/>
        <end position="200"/>
    </location>
</feature>
<comment type="caution">
    <text evidence="4">The sequence shown here is derived from an EMBL/GenBank/DDBJ whole genome shotgun (WGS) entry which is preliminary data.</text>
</comment>
<dbReference type="PANTHER" id="PTHR30373">
    <property type="entry name" value="UPF0603 PROTEIN YGCG"/>
    <property type="match status" value="1"/>
</dbReference>
<dbReference type="PANTHER" id="PTHR30373:SF2">
    <property type="entry name" value="UPF0603 PROTEIN YGCG"/>
    <property type="match status" value="1"/>
</dbReference>
<evidence type="ECO:0000256" key="2">
    <source>
        <dbReference type="SAM" id="Phobius"/>
    </source>
</evidence>
<dbReference type="RefSeq" id="WP_311823570.1">
    <property type="nucleotide sequence ID" value="NZ_JARPYF010000017.1"/>
</dbReference>
<keyword evidence="2" id="KW-0472">Membrane</keyword>
<sequence length="333" mass="37891">MKRVLYFLSLILLGILWVVPVQAENIYVEDHANVLSSETKEEIYQYNQDYKDLELRPQLAVVTLTELPDGQSIEAYANEKFNQLGIGSADHDSGVLYLIAVNDRKQRIEVGYGLEETIPDALAMNLMTEEAKDYFREENYDTGVSLVAANINEVLQGNKTVEEFSPGIVVEESIWDIIKEWIGPVLFGLFFLYGVISTPLEKLLIYRKSKKAFAVELKNRLKNADPKYQNYSTRRIIRCKEAPVDEAKEAIQKRYGKLKRKRPLYYDFTYAFGTLTLWGMLMNKRKEMQKYSVYYHHRDTWSKNNTSSSSSSSSGGDSWGGGSSGGGGASSDW</sequence>
<keyword evidence="2" id="KW-1133">Transmembrane helix</keyword>
<dbReference type="EMBL" id="JARPYI010000018">
    <property type="protein sequence ID" value="MDT2602308.1"/>
    <property type="molecule type" value="Genomic_DNA"/>
</dbReference>
<evidence type="ECO:0000256" key="1">
    <source>
        <dbReference type="SAM" id="MobiDB-lite"/>
    </source>
</evidence>
<dbReference type="Proteomes" id="UP001252875">
    <property type="component" value="Unassembled WGS sequence"/>
</dbReference>
<evidence type="ECO:0000259" key="3">
    <source>
        <dbReference type="Pfam" id="PF04536"/>
    </source>
</evidence>
<feature type="compositionally biased region" description="Low complexity" evidence="1">
    <location>
        <begin position="307"/>
        <end position="316"/>
    </location>
</feature>
<keyword evidence="5" id="KW-1185">Reference proteome</keyword>
<evidence type="ECO:0000313" key="4">
    <source>
        <dbReference type="EMBL" id="MDT2602308.1"/>
    </source>
</evidence>
<dbReference type="InterPro" id="IPR007621">
    <property type="entry name" value="TPM_dom"/>
</dbReference>
<dbReference type="Gene3D" id="3.10.310.50">
    <property type="match status" value="1"/>
</dbReference>
<name>A0ABU3F5B3_9ENTE</name>
<feature type="transmembrane region" description="Helical" evidence="2">
    <location>
        <begin position="264"/>
        <end position="282"/>
    </location>
</feature>
<proteinExistence type="predicted"/>
<feature type="domain" description="TPM" evidence="3">
    <location>
        <begin position="28"/>
        <end position="152"/>
    </location>
</feature>
<organism evidence="4 5">
    <name type="scientific">Enterococcus hulanensis</name>
    <dbReference type="NCBI Taxonomy" id="2559929"/>
    <lineage>
        <taxon>Bacteria</taxon>
        <taxon>Bacillati</taxon>
        <taxon>Bacillota</taxon>
        <taxon>Bacilli</taxon>
        <taxon>Lactobacillales</taxon>
        <taxon>Enterococcaceae</taxon>
        <taxon>Enterococcus</taxon>
    </lineage>
</organism>
<reference evidence="4 5" key="1">
    <citation type="submission" date="2023-03" db="EMBL/GenBank/DDBJ databases">
        <authorList>
            <person name="Shen W."/>
            <person name="Cai J."/>
        </authorList>
    </citation>
    <scope>NUCLEOTIDE SEQUENCE [LARGE SCALE GENOMIC DNA]</scope>
    <source>
        <strain evidence="4 5">D6-4</strain>
    </source>
</reference>
<feature type="compositionally biased region" description="Gly residues" evidence="1">
    <location>
        <begin position="317"/>
        <end position="333"/>
    </location>
</feature>
<accession>A0ABU3F5B3</accession>
<dbReference type="Pfam" id="PF04536">
    <property type="entry name" value="TPM_phosphatase"/>
    <property type="match status" value="1"/>
</dbReference>
<feature type="region of interest" description="Disordered" evidence="1">
    <location>
        <begin position="302"/>
        <end position="333"/>
    </location>
</feature>
<evidence type="ECO:0000313" key="5">
    <source>
        <dbReference type="Proteomes" id="UP001252875"/>
    </source>
</evidence>